<evidence type="ECO:0000313" key="1">
    <source>
        <dbReference type="EMBL" id="JAV71028.1"/>
    </source>
</evidence>
<dbReference type="EMBL" id="GEZM01060374">
    <property type="protein sequence ID" value="JAV71028.1"/>
    <property type="molecule type" value="Transcribed_RNA"/>
</dbReference>
<accession>A0A1Y1LDS4</accession>
<reference evidence="1" key="1">
    <citation type="journal article" date="2016" name="Sci. Rep.">
        <title>Molecular characterization of firefly nuptial gifts: a multi-omics approach sheds light on postcopulatory sexual selection.</title>
        <authorList>
            <person name="Al-Wathiqui N."/>
            <person name="Fallon T.R."/>
            <person name="South A."/>
            <person name="Weng J.K."/>
            <person name="Lewis S.M."/>
        </authorList>
    </citation>
    <scope>NUCLEOTIDE SEQUENCE</scope>
</reference>
<sequence>MEDLVRLLNLSVSVKNLEKLNEKYNLNIEELSMCYSAINQLSVSFLENFVFKSQSFWCSIDTMLERAVVPVPNDTLYTICVLKKCCGDLLNGLIYQSISKRNCRGKRRS</sequence>
<name>A0A1Y1LDS4_PHOPY</name>
<organism evidence="1">
    <name type="scientific">Photinus pyralis</name>
    <name type="common">Common eastern firefly</name>
    <name type="synonym">Lampyris pyralis</name>
    <dbReference type="NCBI Taxonomy" id="7054"/>
    <lineage>
        <taxon>Eukaryota</taxon>
        <taxon>Metazoa</taxon>
        <taxon>Ecdysozoa</taxon>
        <taxon>Arthropoda</taxon>
        <taxon>Hexapoda</taxon>
        <taxon>Insecta</taxon>
        <taxon>Pterygota</taxon>
        <taxon>Neoptera</taxon>
        <taxon>Endopterygota</taxon>
        <taxon>Coleoptera</taxon>
        <taxon>Polyphaga</taxon>
        <taxon>Elateriformia</taxon>
        <taxon>Elateroidea</taxon>
        <taxon>Lampyridae</taxon>
        <taxon>Lampyrinae</taxon>
        <taxon>Photinus</taxon>
    </lineage>
</organism>
<proteinExistence type="predicted"/>
<protein>
    <submittedName>
        <fullName evidence="1">Uncharacterized protein</fullName>
    </submittedName>
</protein>
<dbReference type="AlphaFoldDB" id="A0A1Y1LDS4"/>